<dbReference type="PIRSF" id="PIRSF005610">
    <property type="entry name" value="SirB"/>
    <property type="match status" value="1"/>
</dbReference>
<proteinExistence type="predicted"/>
<gene>
    <name evidence="2" type="primary">sirB2</name>
    <name evidence="2" type="ORF">NCTC12151_02037</name>
</gene>
<dbReference type="OrthoDB" id="5588650at2"/>
<dbReference type="RefSeq" id="WP_111740543.1">
    <property type="nucleotide sequence ID" value="NZ_LR698987.1"/>
</dbReference>
<dbReference type="KEGG" id="lri:NCTC12151_02037"/>
<dbReference type="PANTHER" id="PTHR39594:SF1">
    <property type="entry name" value="PROTEIN YCHQ"/>
    <property type="match status" value="1"/>
</dbReference>
<keyword evidence="1" id="KW-1133">Transmembrane helix</keyword>
<feature type="transmembrane region" description="Helical" evidence="1">
    <location>
        <begin position="70"/>
        <end position="90"/>
    </location>
</feature>
<feature type="transmembrane region" description="Helical" evidence="1">
    <location>
        <begin position="6"/>
        <end position="25"/>
    </location>
</feature>
<organism evidence="2 3">
    <name type="scientific">Leminorella richardii</name>
    <dbReference type="NCBI Taxonomy" id="158841"/>
    <lineage>
        <taxon>Bacteria</taxon>
        <taxon>Pseudomonadati</taxon>
        <taxon>Pseudomonadota</taxon>
        <taxon>Gammaproteobacteria</taxon>
        <taxon>Enterobacterales</taxon>
        <taxon>Budviciaceae</taxon>
        <taxon>Leminorella</taxon>
    </lineage>
</organism>
<keyword evidence="3" id="KW-1185">Reference proteome</keyword>
<sequence length="130" mass="14865">MYLWFKWLHIATAVISITLFIARFLGRWRGAAWVQHPVVKVFPHVNDTLLFITGVSLIFMTHFYPLTPQGAWMTEKLVGVVLYIGLGHLAMSRRTISQMLRVTAFMAALLVFYFIVTVAVTKLPFIMGYA</sequence>
<reference evidence="2 3" key="1">
    <citation type="submission" date="2018-06" db="EMBL/GenBank/DDBJ databases">
        <authorList>
            <consortium name="Pathogen Informatics"/>
            <person name="Doyle S."/>
        </authorList>
    </citation>
    <scope>NUCLEOTIDE SEQUENCE [LARGE SCALE GENOMIC DNA]</scope>
    <source>
        <strain evidence="2 3">NCTC12151</strain>
    </source>
</reference>
<evidence type="ECO:0000313" key="2">
    <source>
        <dbReference type="EMBL" id="SQI41369.1"/>
    </source>
</evidence>
<name>A0A2X4USD6_9GAMM</name>
<dbReference type="AlphaFoldDB" id="A0A2X4USD6"/>
<evidence type="ECO:0000313" key="3">
    <source>
        <dbReference type="Proteomes" id="UP000249005"/>
    </source>
</evidence>
<keyword evidence="1" id="KW-0472">Membrane</keyword>
<dbReference type="InterPro" id="IPR007360">
    <property type="entry name" value="SirB"/>
</dbReference>
<keyword evidence="1" id="KW-0812">Transmembrane</keyword>
<feature type="transmembrane region" description="Helical" evidence="1">
    <location>
        <begin position="102"/>
        <end position="127"/>
    </location>
</feature>
<protein>
    <submittedName>
        <fullName evidence="2">Invasion gene expression up-regulator, SirB</fullName>
    </submittedName>
</protein>
<feature type="transmembrane region" description="Helical" evidence="1">
    <location>
        <begin position="45"/>
        <end position="64"/>
    </location>
</feature>
<dbReference type="Pfam" id="PF04247">
    <property type="entry name" value="SirB"/>
    <property type="match status" value="1"/>
</dbReference>
<dbReference type="GO" id="GO:0005886">
    <property type="term" value="C:plasma membrane"/>
    <property type="evidence" value="ECO:0007669"/>
    <property type="project" value="TreeGrafter"/>
</dbReference>
<dbReference type="Proteomes" id="UP000249005">
    <property type="component" value="Chromosome 1"/>
</dbReference>
<evidence type="ECO:0000256" key="1">
    <source>
        <dbReference type="SAM" id="Phobius"/>
    </source>
</evidence>
<accession>A0A2X4USD6</accession>
<dbReference type="EMBL" id="LS483470">
    <property type="protein sequence ID" value="SQI41369.1"/>
    <property type="molecule type" value="Genomic_DNA"/>
</dbReference>
<dbReference type="PANTHER" id="PTHR39594">
    <property type="entry name" value="PROTEIN YCHQ"/>
    <property type="match status" value="1"/>
</dbReference>